<dbReference type="EMBL" id="CP024965">
    <property type="protein sequence ID" value="ATZ18716.1"/>
    <property type="molecule type" value="Genomic_DNA"/>
</dbReference>
<protein>
    <submittedName>
        <fullName evidence="1">Uncharacterized protein</fullName>
    </submittedName>
</protein>
<dbReference type="KEGG" id="esx:ESOMN_v1c03340"/>
<gene>
    <name evidence="1" type="ORF">ESOMN_v1c03340</name>
</gene>
<proteinExistence type="predicted"/>
<keyword evidence="2" id="KW-1185">Reference proteome</keyword>
<name>A0A2K8NYS9_9MOLU</name>
<reference evidence="1 2" key="1">
    <citation type="submission" date="2017-11" db="EMBL/GenBank/DDBJ databases">
        <title>Genome sequence of Entomoplasma somnilux PYAN-1 (ATCC 49194).</title>
        <authorList>
            <person name="Lo W.-S."/>
            <person name="Gasparich G.E."/>
            <person name="Kuo C.-H."/>
        </authorList>
    </citation>
    <scope>NUCLEOTIDE SEQUENCE [LARGE SCALE GENOMIC DNA]</scope>
    <source>
        <strain evidence="1 2">PYAN-1</strain>
    </source>
</reference>
<evidence type="ECO:0000313" key="2">
    <source>
        <dbReference type="Proteomes" id="UP000232230"/>
    </source>
</evidence>
<dbReference type="Proteomes" id="UP000232230">
    <property type="component" value="Chromosome"/>
</dbReference>
<evidence type="ECO:0000313" key="1">
    <source>
        <dbReference type="EMBL" id="ATZ18716.1"/>
    </source>
</evidence>
<accession>A0A2K8NYS9</accession>
<organism evidence="1 2">
    <name type="scientific">Williamsoniiplasma somnilux</name>
    <dbReference type="NCBI Taxonomy" id="215578"/>
    <lineage>
        <taxon>Bacteria</taxon>
        <taxon>Bacillati</taxon>
        <taxon>Mycoplasmatota</taxon>
        <taxon>Mollicutes</taxon>
        <taxon>Entomoplasmatales</taxon>
        <taxon>Williamsoniiplasma</taxon>
    </lineage>
</organism>
<dbReference type="AlphaFoldDB" id="A0A2K8NYS9"/>
<sequence length="233" mass="27763">MLNETKNYKFWNIKTSFHKQIIRFVWQVNNNVLEEDNFSFNIVKYRSTNKYSFLKNNGINLTPTEDVLNINRSASDSYLTQTLKILRSFGIIKPGLPFYENVTNCFKNDKIYEKYEVTGIYEYRKNLQSLNNNNVLSKVFEYLLNLANENKFESRRFVYGIILGWIISKLDFSNEDYIEIMNDSGNKIEWEILELKKALENSSYISAWIDVVEMIAMRDEQIIEELKRKLFLK</sequence>